<dbReference type="RefSeq" id="YP_009042513.1">
    <property type="nucleotide sequence ID" value="NC_024355.1"/>
</dbReference>
<accession>A0A060AFB8</accession>
<dbReference type="GeneID" id="19685749"/>
<dbReference type="OrthoDB" id="34752at10239"/>
<name>A0A060AFB8_9CAUD</name>
<dbReference type="KEGG" id="vg:19685749"/>
<protein>
    <submittedName>
        <fullName evidence="1">Uncharacterized protein</fullName>
    </submittedName>
</protein>
<sequence length="77" mass="8921">MTEYSKVYLRKNHQKRGIKLGEVVKGSSWLEMAKQLPELKQLPLSPYLRIWEVNNETHIDYGSHDSIIVVKGVVTIK</sequence>
<gene>
    <name evidence="1" type="ORF">PHAGE6E_7</name>
</gene>
<keyword evidence="2" id="KW-1185">Reference proteome</keyword>
<organism evidence="1 2">
    <name type="scientific">Staphylococcus phage 6ec</name>
    <dbReference type="NCBI Taxonomy" id="1500386"/>
    <lineage>
        <taxon>Viruses</taxon>
        <taxon>Duplodnaviria</taxon>
        <taxon>Heunggongvirae</taxon>
        <taxon>Uroviricota</taxon>
        <taxon>Caudoviricetes</taxon>
        <taxon>Sextaecvirus</taxon>
        <taxon>Sextaecvirus sextaec</taxon>
    </lineage>
</organism>
<dbReference type="Proteomes" id="UP000026999">
    <property type="component" value="Segment"/>
</dbReference>
<proteinExistence type="predicted"/>
<evidence type="ECO:0000313" key="2">
    <source>
        <dbReference type="Proteomes" id="UP000026999"/>
    </source>
</evidence>
<reference evidence="1 2" key="1">
    <citation type="journal article" date="2014" name="Genome Announc.">
        <title>Complete Genome Sequence of a Staphylococcus epidermidis Bacteriophage Isolated from the Anterior Nares of Humans.</title>
        <authorList>
            <person name="Aswani V.H."/>
            <person name="Tremblay D.M."/>
            <person name="Moineau S."/>
            <person name="Shukla S.K."/>
        </authorList>
    </citation>
    <scope>NUCLEOTIDE SEQUENCE [LARGE SCALE GENOMIC DNA]</scope>
</reference>
<dbReference type="EMBL" id="KJ804259">
    <property type="protein sequence ID" value="AIA64034.1"/>
    <property type="molecule type" value="Genomic_DNA"/>
</dbReference>
<evidence type="ECO:0000313" key="1">
    <source>
        <dbReference type="EMBL" id="AIA64034.1"/>
    </source>
</evidence>